<name>A0ABT5BPY6_9BACT</name>
<sequence length="603" mass="60727">MSTSLAPASSAIDPSRVDGKPGGERRATRMRGGGLLAAGALAALVAGACGGRVVVDGFEPPPDGTGGTGGSWSSGDTTSAAPQGSSGAGQGGSIGEGGAPPIPPLVKEEHNNVGVDGSIPVIVQPGTLGFTAVAEIMASSPSFDPIGIESIRGPDGRLLAADYTIPGTMAAFFNQGIGTAAVPQTGADASSPLAPGVYWVKLGNGGAGPLAEPARLTVWHRQTLDGRFHGGKIDINVFIAGDAVSEQYMRRVLTSAYEGYVGLGVGSINVHHIGSEWEFVDEEVLPGVLEQTAGAPGRPALNVIAVTAFGGSLAQASGVTPAVPAVAVEHGTHLSGIVVTLYEEPSVDTVILRHELGHLAGLFHTTEFDADFGDPLDDTSQCSDVNALMERCPDFGNLMFPTGGDFSGALTPQQTTIVRASALYRGIVEQGGGAAVPLPADADTPASGAPIAPPAPGERARSFAPDRLASTAALPPHAAALLAGHFCGQSAARGADFDELLRAAGGADPDRLLAVGRDPGAPAYMRARALTAAGRAAARSSASARVIAELQALAADPRLPRRARLGAVEGVASASPAAARALAARLTGDADRVVERTATRAAR</sequence>
<keyword evidence="2" id="KW-0812">Transmembrane</keyword>
<dbReference type="RefSeq" id="WP_272092926.1">
    <property type="nucleotide sequence ID" value="NZ_JAQNDK010000001.1"/>
</dbReference>
<keyword evidence="2" id="KW-0472">Membrane</keyword>
<evidence type="ECO:0000256" key="2">
    <source>
        <dbReference type="SAM" id="Phobius"/>
    </source>
</evidence>
<evidence type="ECO:0000313" key="4">
    <source>
        <dbReference type="Proteomes" id="UP001217485"/>
    </source>
</evidence>
<keyword evidence="2" id="KW-1133">Transmembrane helix</keyword>
<comment type="caution">
    <text evidence="3">The sequence shown here is derived from an EMBL/GenBank/DDBJ whole genome shotgun (WGS) entry which is preliminary data.</text>
</comment>
<feature type="compositionally biased region" description="Gly residues" evidence="1">
    <location>
        <begin position="86"/>
        <end position="98"/>
    </location>
</feature>
<proteinExistence type="predicted"/>
<feature type="region of interest" description="Disordered" evidence="1">
    <location>
        <begin position="57"/>
        <end position="111"/>
    </location>
</feature>
<protein>
    <recommendedName>
        <fullName evidence="5">Peptidase M10 metallopeptidase domain-containing protein</fullName>
    </recommendedName>
</protein>
<feature type="compositionally biased region" description="Basic and acidic residues" evidence="1">
    <location>
        <begin position="15"/>
        <end position="27"/>
    </location>
</feature>
<dbReference type="InterPro" id="IPR024079">
    <property type="entry name" value="MetalloPept_cat_dom_sf"/>
</dbReference>
<keyword evidence="4" id="KW-1185">Reference proteome</keyword>
<gene>
    <name evidence="3" type="ORF">POL72_00600</name>
</gene>
<evidence type="ECO:0008006" key="5">
    <source>
        <dbReference type="Google" id="ProtNLM"/>
    </source>
</evidence>
<organism evidence="3 4">
    <name type="scientific">Sorangium atrum</name>
    <dbReference type="NCBI Taxonomy" id="2995308"/>
    <lineage>
        <taxon>Bacteria</taxon>
        <taxon>Pseudomonadati</taxon>
        <taxon>Myxococcota</taxon>
        <taxon>Polyangia</taxon>
        <taxon>Polyangiales</taxon>
        <taxon>Polyangiaceae</taxon>
        <taxon>Sorangium</taxon>
    </lineage>
</organism>
<dbReference type="SUPFAM" id="SSF55486">
    <property type="entry name" value="Metalloproteases ('zincins'), catalytic domain"/>
    <property type="match status" value="1"/>
</dbReference>
<evidence type="ECO:0000313" key="3">
    <source>
        <dbReference type="EMBL" id="MDC0676219.1"/>
    </source>
</evidence>
<feature type="compositionally biased region" description="Low complexity" evidence="1">
    <location>
        <begin position="73"/>
        <end position="85"/>
    </location>
</feature>
<reference evidence="3 4" key="1">
    <citation type="submission" date="2023-01" db="EMBL/GenBank/DDBJ databases">
        <title>Minimal conservation of predation-associated metabolite biosynthetic gene clusters underscores biosynthetic potential of Myxococcota including descriptions for ten novel species: Archangium lansinium sp. nov., Myxococcus landrumus sp. nov., Nannocystis bai.</title>
        <authorList>
            <person name="Ahearne A."/>
            <person name="Stevens C."/>
            <person name="Dowd S."/>
        </authorList>
    </citation>
    <scope>NUCLEOTIDE SEQUENCE [LARGE SCALE GENOMIC DNA]</scope>
    <source>
        <strain evidence="3 4">WIWO2</strain>
    </source>
</reference>
<dbReference type="EMBL" id="JAQNDK010000001">
    <property type="protein sequence ID" value="MDC0676219.1"/>
    <property type="molecule type" value="Genomic_DNA"/>
</dbReference>
<evidence type="ECO:0000256" key="1">
    <source>
        <dbReference type="SAM" id="MobiDB-lite"/>
    </source>
</evidence>
<dbReference type="Proteomes" id="UP001217485">
    <property type="component" value="Unassembled WGS sequence"/>
</dbReference>
<dbReference type="Gene3D" id="3.40.390.10">
    <property type="entry name" value="Collagenase (Catalytic Domain)"/>
    <property type="match status" value="1"/>
</dbReference>
<accession>A0ABT5BPY6</accession>
<feature type="region of interest" description="Disordered" evidence="1">
    <location>
        <begin position="1"/>
        <end position="28"/>
    </location>
</feature>
<feature type="transmembrane region" description="Helical" evidence="2">
    <location>
        <begin position="35"/>
        <end position="55"/>
    </location>
</feature>